<proteinExistence type="predicted"/>
<dbReference type="AlphaFoldDB" id="A0A0A9G703"/>
<reference evidence="2" key="2">
    <citation type="journal article" date="2015" name="Data Brief">
        <title>Shoot transcriptome of the giant reed, Arundo donax.</title>
        <authorList>
            <person name="Barrero R.A."/>
            <person name="Guerrero F.D."/>
            <person name="Moolhuijzen P."/>
            <person name="Goolsby J.A."/>
            <person name="Tidwell J."/>
            <person name="Bellgard S.E."/>
            <person name="Bellgard M.I."/>
        </authorList>
    </citation>
    <scope>NUCLEOTIDE SEQUENCE</scope>
    <source>
        <tissue evidence="2">Shoot tissue taken approximately 20 cm above the soil surface</tissue>
    </source>
</reference>
<evidence type="ECO:0000313" key="2">
    <source>
        <dbReference type="EMBL" id="JAE18326.1"/>
    </source>
</evidence>
<name>A0A0A9G703_ARUDO</name>
<reference evidence="2" key="1">
    <citation type="submission" date="2014-09" db="EMBL/GenBank/DDBJ databases">
        <authorList>
            <person name="Magalhaes I.L.F."/>
            <person name="Oliveira U."/>
            <person name="Santos F.R."/>
            <person name="Vidigal T.H.D.A."/>
            <person name="Brescovit A.D."/>
            <person name="Santos A.J."/>
        </authorList>
    </citation>
    <scope>NUCLEOTIDE SEQUENCE</scope>
    <source>
        <tissue evidence="2">Shoot tissue taken approximately 20 cm above the soil surface</tissue>
    </source>
</reference>
<evidence type="ECO:0000256" key="1">
    <source>
        <dbReference type="SAM" id="MobiDB-lite"/>
    </source>
</evidence>
<protein>
    <submittedName>
        <fullName evidence="2">Uncharacterized protein</fullName>
    </submittedName>
</protein>
<organism evidence="2">
    <name type="scientific">Arundo donax</name>
    <name type="common">Giant reed</name>
    <name type="synonym">Donax arundinaceus</name>
    <dbReference type="NCBI Taxonomy" id="35708"/>
    <lineage>
        <taxon>Eukaryota</taxon>
        <taxon>Viridiplantae</taxon>
        <taxon>Streptophyta</taxon>
        <taxon>Embryophyta</taxon>
        <taxon>Tracheophyta</taxon>
        <taxon>Spermatophyta</taxon>
        <taxon>Magnoliopsida</taxon>
        <taxon>Liliopsida</taxon>
        <taxon>Poales</taxon>
        <taxon>Poaceae</taxon>
        <taxon>PACMAD clade</taxon>
        <taxon>Arundinoideae</taxon>
        <taxon>Arundineae</taxon>
        <taxon>Arundo</taxon>
    </lineage>
</organism>
<sequence>MEAREPLEQNQEKQNLELHDQNTKEDQIQRGSKNKIH</sequence>
<feature type="region of interest" description="Disordered" evidence="1">
    <location>
        <begin position="1"/>
        <end position="37"/>
    </location>
</feature>
<feature type="compositionally biased region" description="Basic and acidic residues" evidence="1">
    <location>
        <begin position="1"/>
        <end position="28"/>
    </location>
</feature>
<accession>A0A0A9G703</accession>
<dbReference type="EMBL" id="GBRH01179570">
    <property type="protein sequence ID" value="JAE18326.1"/>
    <property type="molecule type" value="Transcribed_RNA"/>
</dbReference>